<dbReference type="FunFam" id="3.30.450.40:FF:000052">
    <property type="entry name" value="Oxygen sensor histidine kinase response regulator DevS/DosS"/>
    <property type="match status" value="1"/>
</dbReference>
<keyword evidence="9" id="KW-0408">Iron</keyword>
<evidence type="ECO:0000313" key="13">
    <source>
        <dbReference type="EMBL" id="AMY23536.1"/>
    </source>
</evidence>
<evidence type="ECO:0000256" key="6">
    <source>
        <dbReference type="ARBA" id="ARBA00022723"/>
    </source>
</evidence>
<dbReference type="OrthoDB" id="5241249at2"/>
<dbReference type="EMBL" id="CP015220">
    <property type="protein sequence ID" value="AMY23536.1"/>
    <property type="molecule type" value="Genomic_DNA"/>
</dbReference>
<dbReference type="Pfam" id="PF02518">
    <property type="entry name" value="HATPase_c"/>
    <property type="match status" value="1"/>
</dbReference>
<dbReference type="KEGG" id="rhs:A3Q41_02234"/>
<dbReference type="GO" id="GO:0020037">
    <property type="term" value="F:heme binding"/>
    <property type="evidence" value="ECO:0007669"/>
    <property type="project" value="UniProtKB-ARBA"/>
</dbReference>
<keyword evidence="6" id="KW-0479">Metal-binding</keyword>
<dbReference type="GO" id="GO:0070025">
    <property type="term" value="F:carbon monoxide binding"/>
    <property type="evidence" value="ECO:0007669"/>
    <property type="project" value="UniProtKB-ARBA"/>
</dbReference>
<keyword evidence="3" id="KW-0963">Cytoplasm</keyword>
<evidence type="ECO:0000256" key="9">
    <source>
        <dbReference type="ARBA" id="ARBA00023004"/>
    </source>
</evidence>
<evidence type="ECO:0000259" key="11">
    <source>
        <dbReference type="SMART" id="SM00065"/>
    </source>
</evidence>
<dbReference type="GO" id="GO:0000287">
    <property type="term" value="F:magnesium ion binding"/>
    <property type="evidence" value="ECO:0007669"/>
    <property type="project" value="UniProtKB-ARBA"/>
</dbReference>
<dbReference type="Gene3D" id="3.30.565.10">
    <property type="entry name" value="Histidine kinase-like ATPase, C-terminal domain"/>
    <property type="match status" value="1"/>
</dbReference>
<protein>
    <submittedName>
        <fullName evidence="13">Redox sensor histidine kinase response regulator DevS</fullName>
        <ecNumber evidence="13">2.7.13.3</ecNumber>
    </submittedName>
</protein>
<evidence type="ECO:0000259" key="12">
    <source>
        <dbReference type="SMART" id="SM00387"/>
    </source>
</evidence>
<dbReference type="GO" id="GO:0000155">
    <property type="term" value="F:phosphorelay sensor kinase activity"/>
    <property type="evidence" value="ECO:0007669"/>
    <property type="project" value="InterPro"/>
</dbReference>
<feature type="domain" description="GAF" evidence="11">
    <location>
        <begin position="53"/>
        <end position="200"/>
    </location>
</feature>
<dbReference type="InterPro" id="IPR029016">
    <property type="entry name" value="GAF-like_dom_sf"/>
</dbReference>
<reference evidence="13 14" key="1">
    <citation type="journal article" date="2016" name="Genome Announc.">
        <title>Complete Genome and Plasmid Sequences for Rhodococcus fascians D188 and Draft Sequences for Rhodococcus Isolates PBTS 1 and PBTS 2.</title>
        <authorList>
            <person name="Stamler R.A."/>
            <person name="Vereecke D."/>
            <person name="Zhang Y."/>
            <person name="Schilkey F."/>
            <person name="Devitt N."/>
            <person name="Randall J.J."/>
        </authorList>
    </citation>
    <scope>NUCLEOTIDE SEQUENCE [LARGE SCALE GENOMIC DNA]</scope>
    <source>
        <strain evidence="13 14">PBTS2</strain>
    </source>
</reference>
<dbReference type="InterPro" id="IPR036890">
    <property type="entry name" value="HATPase_C_sf"/>
</dbReference>
<dbReference type="EC" id="2.7.13.3" evidence="13"/>
<keyword evidence="5 13" id="KW-0808">Transferase</keyword>
<dbReference type="GO" id="GO:0005524">
    <property type="term" value="F:ATP binding"/>
    <property type="evidence" value="ECO:0007669"/>
    <property type="project" value="UniProtKB-ARBA"/>
</dbReference>
<dbReference type="GO" id="GO:0070483">
    <property type="term" value="P:detection of hypoxia"/>
    <property type="evidence" value="ECO:0007669"/>
    <property type="project" value="UniProtKB-ARBA"/>
</dbReference>
<keyword evidence="7 13" id="KW-0418">Kinase</keyword>
<dbReference type="AlphaFoldDB" id="A0A143QL81"/>
<comment type="cofactor">
    <cofactor evidence="2">
        <name>heme</name>
        <dbReference type="ChEBI" id="CHEBI:30413"/>
    </cofactor>
</comment>
<dbReference type="Proteomes" id="UP000076038">
    <property type="component" value="Chromosome"/>
</dbReference>
<evidence type="ECO:0000256" key="8">
    <source>
        <dbReference type="ARBA" id="ARBA00022842"/>
    </source>
</evidence>
<evidence type="ECO:0000256" key="4">
    <source>
        <dbReference type="ARBA" id="ARBA00022553"/>
    </source>
</evidence>
<dbReference type="InterPro" id="IPR003018">
    <property type="entry name" value="GAF"/>
</dbReference>
<evidence type="ECO:0000256" key="2">
    <source>
        <dbReference type="ARBA" id="ARBA00001971"/>
    </source>
</evidence>
<keyword evidence="14" id="KW-1185">Reference proteome</keyword>
<dbReference type="GO" id="GO:0019825">
    <property type="term" value="F:oxygen binding"/>
    <property type="evidence" value="ECO:0007669"/>
    <property type="project" value="UniProtKB-ARBA"/>
</dbReference>
<dbReference type="Gene3D" id="3.30.450.40">
    <property type="match status" value="2"/>
</dbReference>
<evidence type="ECO:0000256" key="7">
    <source>
        <dbReference type="ARBA" id="ARBA00022777"/>
    </source>
</evidence>
<feature type="domain" description="GAF" evidence="11">
    <location>
        <begin position="221"/>
        <end position="369"/>
    </location>
</feature>
<dbReference type="Gene3D" id="1.20.5.1930">
    <property type="match status" value="1"/>
</dbReference>
<gene>
    <name evidence="13" type="primary">devS</name>
    <name evidence="13" type="ORF">A3Q41_02234</name>
</gene>
<keyword evidence="10" id="KW-0902">Two-component regulatory system</keyword>
<evidence type="ECO:0000256" key="5">
    <source>
        <dbReference type="ARBA" id="ARBA00022679"/>
    </source>
</evidence>
<comment type="cofactor">
    <cofactor evidence="1">
        <name>Mg(2+)</name>
        <dbReference type="ChEBI" id="CHEBI:18420"/>
    </cofactor>
</comment>
<accession>A0A143QL81</accession>
<dbReference type="PANTHER" id="PTHR24421:SF56">
    <property type="entry name" value="OXYGEN SENSOR HISTIDINE KINASE RESPONSE REGULATOR DOST"/>
    <property type="match status" value="1"/>
</dbReference>
<dbReference type="SUPFAM" id="SSF55781">
    <property type="entry name" value="GAF domain-like"/>
    <property type="match status" value="2"/>
</dbReference>
<dbReference type="RefSeq" id="WP_080730146.1">
    <property type="nucleotide sequence ID" value="NZ_CP015220.1"/>
</dbReference>
<dbReference type="SUPFAM" id="SSF55874">
    <property type="entry name" value="ATPase domain of HSP90 chaperone/DNA topoisomerase II/histidine kinase"/>
    <property type="match status" value="1"/>
</dbReference>
<dbReference type="GO" id="GO:0070026">
    <property type="term" value="F:nitric oxide binding"/>
    <property type="evidence" value="ECO:0007669"/>
    <property type="project" value="UniProtKB-ARBA"/>
</dbReference>
<evidence type="ECO:0000313" key="14">
    <source>
        <dbReference type="Proteomes" id="UP000076038"/>
    </source>
</evidence>
<organism evidence="13 14">
    <name type="scientific">Rhodococcoides fascians</name>
    <name type="common">Rhodococcus fascians</name>
    <dbReference type="NCBI Taxonomy" id="1828"/>
    <lineage>
        <taxon>Bacteria</taxon>
        <taxon>Bacillati</taxon>
        <taxon>Actinomycetota</taxon>
        <taxon>Actinomycetes</taxon>
        <taxon>Mycobacteriales</taxon>
        <taxon>Nocardiaceae</taxon>
        <taxon>Rhodococcoides</taxon>
    </lineage>
</organism>
<dbReference type="InterPro" id="IPR050482">
    <property type="entry name" value="Sensor_HK_TwoCompSys"/>
</dbReference>
<feature type="domain" description="Histidine kinase/HSP90-like ATPase" evidence="12">
    <location>
        <begin position="479"/>
        <end position="568"/>
    </location>
</feature>
<dbReference type="CDD" id="cd16917">
    <property type="entry name" value="HATPase_UhpB-NarQ-NarX-like"/>
    <property type="match status" value="1"/>
</dbReference>
<dbReference type="InterPro" id="IPR003594">
    <property type="entry name" value="HATPase_dom"/>
</dbReference>
<sequence>MDDQHGETRSSLPQLRLGELLAEVQDRIGRIADARIQADGLLDAMLVITSGLDLEVTLRSIVESAVKLVDAQYGALGVRGEGHGLSAFINYGMDEDTRVAIGPLPTGRGVLGLLIDQPKVLRLDDLTSHPESVGFPPNHPPMKTFLGVPIRVRDEIFGNLYLTEKKGGKQFTEDDEVVTKALASAAGIAIDNSRLYEDSRVRQAWMEATRDIGTELLSGTDIDEVLQMVARKSLHLTGSDAAFIAVPEDADQAFGDVTQLVVTVSEGLGADRMIGAVVPIEGSSSGVAFRRRTALRKERLDYGVKELGSAFGPAMISPFRVAEGVSGVLVVLRAAGRGPFDETQLELVSNFANQAALVMQIADASRRMHQLDVLSDRDRIARDLHDHVIQRIFAAGLALQSTLQRTESPDLRQRLSRTIDDLQDTVQDIRTTIFDLQSTSHSATRLRQRINSAVLELTENVDIRAVVRMFGPLSVVDTKLADHAVAVVRETVSNVVHHAQGDTVTVTLSVGNELEIVVSDNGIGMPDNTTTSGLSNLGTRAAECGGTMTVCPGASGSGTDVTWAVPLP</sequence>
<reference evidence="14" key="2">
    <citation type="submission" date="2016-04" db="EMBL/GenBank/DDBJ databases">
        <title>Complete Genome and Plasmid Sequences for Rhodococcus fascians D188 and Draft Sequences for Rhodococcus spp. Isolates PBTS 1 and PBTS 2.</title>
        <authorList>
            <person name="Stamer R."/>
            <person name="Vereecke D."/>
            <person name="Zhang Y."/>
            <person name="Schilkey F."/>
            <person name="Devitt N."/>
            <person name="Randall J."/>
        </authorList>
    </citation>
    <scope>NUCLEOTIDE SEQUENCE [LARGE SCALE GENOMIC DNA]</scope>
    <source>
        <strain evidence="14">PBTS2</strain>
    </source>
</reference>
<dbReference type="SMART" id="SM00065">
    <property type="entry name" value="GAF"/>
    <property type="match status" value="2"/>
</dbReference>
<proteinExistence type="predicted"/>
<dbReference type="SMART" id="SM00387">
    <property type="entry name" value="HATPase_c"/>
    <property type="match status" value="1"/>
</dbReference>
<dbReference type="InterPro" id="IPR011712">
    <property type="entry name" value="Sig_transdc_His_kin_sub3_dim/P"/>
</dbReference>
<dbReference type="PATRIC" id="fig|1653479.3.peg.2263"/>
<dbReference type="GO" id="GO:0016020">
    <property type="term" value="C:membrane"/>
    <property type="evidence" value="ECO:0007669"/>
    <property type="project" value="InterPro"/>
</dbReference>
<dbReference type="GO" id="GO:0046983">
    <property type="term" value="F:protein dimerization activity"/>
    <property type="evidence" value="ECO:0007669"/>
    <property type="project" value="InterPro"/>
</dbReference>
<evidence type="ECO:0000256" key="3">
    <source>
        <dbReference type="ARBA" id="ARBA00022490"/>
    </source>
</evidence>
<keyword evidence="4" id="KW-0597">Phosphoprotein</keyword>
<dbReference type="Pfam" id="PF07730">
    <property type="entry name" value="HisKA_3"/>
    <property type="match status" value="1"/>
</dbReference>
<dbReference type="Pfam" id="PF13185">
    <property type="entry name" value="GAF_2"/>
    <property type="match status" value="2"/>
</dbReference>
<dbReference type="PANTHER" id="PTHR24421">
    <property type="entry name" value="NITRATE/NITRITE SENSOR PROTEIN NARX-RELATED"/>
    <property type="match status" value="1"/>
</dbReference>
<evidence type="ECO:0000256" key="10">
    <source>
        <dbReference type="ARBA" id="ARBA00023012"/>
    </source>
</evidence>
<dbReference type="GO" id="GO:0019826">
    <property type="term" value="F:oxygen sensor activity"/>
    <property type="evidence" value="ECO:0007669"/>
    <property type="project" value="UniProtKB-ARBA"/>
</dbReference>
<name>A0A143QL81_RHOFA</name>
<evidence type="ECO:0000256" key="1">
    <source>
        <dbReference type="ARBA" id="ARBA00001946"/>
    </source>
</evidence>
<keyword evidence="8" id="KW-0460">Magnesium</keyword>